<keyword evidence="4" id="KW-0143">Chaperone</keyword>
<sequence length="148" mass="16711">MRKIVTKAYGPLEVDDRQFIQFPSGILGFEALKEYALIDSKQPPFLWLQSVEDQTVAFVVISPLVFRPDFVLDIPKSEYEDLHWEQDEELLVLAIVTIPPEGGPMTANLQGPVIINRQKRIGKQGIQLGSQWRTRHNIIEELSGKGGA</sequence>
<keyword evidence="5" id="KW-0282">Flagellum</keyword>
<dbReference type="SUPFAM" id="SSF141457">
    <property type="entry name" value="BH3618-like"/>
    <property type="match status" value="1"/>
</dbReference>
<dbReference type="GO" id="GO:0044780">
    <property type="term" value="P:bacterial-type flagellum assembly"/>
    <property type="evidence" value="ECO:0007669"/>
    <property type="project" value="UniProtKB-UniRule"/>
</dbReference>
<accession>A0A098R072</accession>
<dbReference type="NCBIfam" id="NF009793">
    <property type="entry name" value="PRK13285.1-1"/>
    <property type="match status" value="1"/>
</dbReference>
<dbReference type="Gene3D" id="2.30.290.10">
    <property type="entry name" value="BH3618-like"/>
    <property type="match status" value="1"/>
</dbReference>
<dbReference type="HAMAP" id="MF_01185">
    <property type="entry name" value="FliW"/>
    <property type="match status" value="1"/>
</dbReference>
<evidence type="ECO:0000256" key="4">
    <source>
        <dbReference type="HAMAP-Rule" id="MF_01185"/>
    </source>
</evidence>
<dbReference type="OrthoDB" id="9801235at2"/>
<keyword evidence="5" id="KW-0966">Cell projection</keyword>
<evidence type="ECO:0000313" key="5">
    <source>
        <dbReference type="EMBL" id="KGE73565.1"/>
    </source>
</evidence>
<dbReference type="eggNOG" id="COG1699">
    <property type="taxonomic scope" value="Bacteria"/>
</dbReference>
<name>A0A098R072_9SPIO</name>
<dbReference type="InterPro" id="IPR024046">
    <property type="entry name" value="Flagellar_assmbl_FliW_dom_sf"/>
</dbReference>
<protein>
    <recommendedName>
        <fullName evidence="4">Flagellar assembly factor FliW</fullName>
    </recommendedName>
</protein>
<comment type="similarity">
    <text evidence="4">Belongs to the FliW family.</text>
</comment>
<keyword evidence="3 4" id="KW-0810">Translation regulation</keyword>
<evidence type="ECO:0000256" key="1">
    <source>
        <dbReference type="ARBA" id="ARBA00022490"/>
    </source>
</evidence>
<dbReference type="GO" id="GO:0005737">
    <property type="term" value="C:cytoplasm"/>
    <property type="evidence" value="ECO:0007669"/>
    <property type="project" value="UniProtKB-SubCell"/>
</dbReference>
<dbReference type="Proteomes" id="UP000029692">
    <property type="component" value="Unassembled WGS sequence"/>
</dbReference>
<organism evidence="5 6">
    <name type="scientific">Spirochaeta lutea</name>
    <dbReference type="NCBI Taxonomy" id="1480694"/>
    <lineage>
        <taxon>Bacteria</taxon>
        <taxon>Pseudomonadati</taxon>
        <taxon>Spirochaetota</taxon>
        <taxon>Spirochaetia</taxon>
        <taxon>Spirochaetales</taxon>
        <taxon>Spirochaetaceae</taxon>
        <taxon>Spirochaeta</taxon>
    </lineage>
</organism>
<evidence type="ECO:0000256" key="3">
    <source>
        <dbReference type="ARBA" id="ARBA00022845"/>
    </source>
</evidence>
<keyword evidence="6" id="KW-1185">Reference proteome</keyword>
<dbReference type="Pfam" id="PF02623">
    <property type="entry name" value="FliW"/>
    <property type="match status" value="1"/>
</dbReference>
<comment type="caution">
    <text evidence="5">The sequence shown here is derived from an EMBL/GenBank/DDBJ whole genome shotgun (WGS) entry which is preliminary data.</text>
</comment>
<comment type="function">
    <text evidence="4">Acts as an anti-CsrA protein, binds CsrA and prevents it from repressing translation of its target genes, one of which is flagellin. Binds to flagellin and participates in the assembly of the flagellum.</text>
</comment>
<dbReference type="STRING" id="1480694.DC28_02585"/>
<dbReference type="EMBL" id="JNUP01000023">
    <property type="protein sequence ID" value="KGE73565.1"/>
    <property type="molecule type" value="Genomic_DNA"/>
</dbReference>
<gene>
    <name evidence="4" type="primary">fliW</name>
    <name evidence="5" type="ORF">DC28_02585</name>
</gene>
<dbReference type="PANTHER" id="PTHR39190:SF1">
    <property type="entry name" value="FLAGELLAR ASSEMBLY FACTOR FLIW"/>
    <property type="match status" value="1"/>
</dbReference>
<reference evidence="5 6" key="1">
    <citation type="submission" date="2014-05" db="EMBL/GenBank/DDBJ databases">
        <title>De novo Genome Sequence of Spirocheata sp.</title>
        <authorList>
            <person name="Shivani Y."/>
            <person name="Subhash Y."/>
            <person name="Tushar L."/>
            <person name="Sasikala C."/>
            <person name="Ramana C.V."/>
        </authorList>
    </citation>
    <scope>NUCLEOTIDE SEQUENCE [LARGE SCALE GENOMIC DNA]</scope>
    <source>
        <strain evidence="5 6">JC230</strain>
    </source>
</reference>
<keyword evidence="5" id="KW-0969">Cilium</keyword>
<dbReference type="PANTHER" id="PTHR39190">
    <property type="entry name" value="FLAGELLAR ASSEMBLY FACTOR FLIW"/>
    <property type="match status" value="1"/>
</dbReference>
<dbReference type="InterPro" id="IPR003775">
    <property type="entry name" value="Flagellar_assembly_factor_FliW"/>
</dbReference>
<dbReference type="GO" id="GO:0006417">
    <property type="term" value="P:regulation of translation"/>
    <property type="evidence" value="ECO:0007669"/>
    <property type="project" value="UniProtKB-KW"/>
</dbReference>
<evidence type="ECO:0000256" key="2">
    <source>
        <dbReference type="ARBA" id="ARBA00022795"/>
    </source>
</evidence>
<dbReference type="AlphaFoldDB" id="A0A098R072"/>
<proteinExistence type="inferred from homology"/>
<comment type="subcellular location">
    <subcellularLocation>
        <location evidence="4">Cytoplasm</location>
    </subcellularLocation>
</comment>
<evidence type="ECO:0000313" key="6">
    <source>
        <dbReference type="Proteomes" id="UP000029692"/>
    </source>
</evidence>
<keyword evidence="1 4" id="KW-0963">Cytoplasm</keyword>
<comment type="subunit">
    <text evidence="4">Interacts with translational regulator CsrA and flagellin(s).</text>
</comment>
<keyword evidence="2 4" id="KW-1005">Bacterial flagellum biogenesis</keyword>
<dbReference type="RefSeq" id="WP_037545431.1">
    <property type="nucleotide sequence ID" value="NZ_JNUP01000023.1"/>
</dbReference>